<dbReference type="KEGG" id="sman:C12CBH8_12170"/>
<dbReference type="Gene3D" id="3.30.2080.10">
    <property type="entry name" value="GH92 mannosidase domain"/>
    <property type="match status" value="1"/>
</dbReference>
<feature type="domain" description="BIG2" evidence="4">
    <location>
        <begin position="1612"/>
        <end position="1686"/>
    </location>
</feature>
<name>A0A7I8D1A2_9FIRM</name>
<evidence type="ECO:0000259" key="4">
    <source>
        <dbReference type="SMART" id="SM00635"/>
    </source>
</evidence>
<gene>
    <name evidence="5" type="ORF">C12CBH8_12170</name>
</gene>
<keyword evidence="3" id="KW-0732">Signal</keyword>
<dbReference type="PANTHER" id="PTHR12143">
    <property type="entry name" value="PEPTIDE N-GLYCANASE PNGASE -RELATED"/>
    <property type="match status" value="1"/>
</dbReference>
<dbReference type="SUPFAM" id="SSF49785">
    <property type="entry name" value="Galactose-binding domain-like"/>
    <property type="match status" value="4"/>
</dbReference>
<dbReference type="Gene3D" id="2.60.120.260">
    <property type="entry name" value="Galactose-binding domain-like"/>
    <property type="match status" value="4"/>
</dbReference>
<feature type="transmembrane region" description="Helical" evidence="2">
    <location>
        <begin position="1888"/>
        <end position="1906"/>
    </location>
</feature>
<dbReference type="NCBIfam" id="TIGR01180">
    <property type="entry name" value="aman2_put"/>
    <property type="match status" value="1"/>
</dbReference>
<dbReference type="GO" id="GO:0030246">
    <property type="term" value="F:carbohydrate binding"/>
    <property type="evidence" value="ECO:0007669"/>
    <property type="project" value="InterPro"/>
</dbReference>
<dbReference type="Pfam" id="PF02368">
    <property type="entry name" value="Big_2"/>
    <property type="match status" value="2"/>
</dbReference>
<dbReference type="InterPro" id="IPR014718">
    <property type="entry name" value="GH-type_carb-bd"/>
</dbReference>
<dbReference type="GO" id="GO:0006516">
    <property type="term" value="P:glycoprotein catabolic process"/>
    <property type="evidence" value="ECO:0007669"/>
    <property type="project" value="TreeGrafter"/>
</dbReference>
<dbReference type="InterPro" id="IPR012939">
    <property type="entry name" value="Glyco_hydro_92"/>
</dbReference>
<keyword evidence="2" id="KW-0472">Membrane</keyword>
<evidence type="ECO:0000256" key="2">
    <source>
        <dbReference type="SAM" id="Phobius"/>
    </source>
</evidence>
<protein>
    <recommendedName>
        <fullName evidence="4">BIG2 domain-containing protein</fullName>
    </recommendedName>
</protein>
<dbReference type="SUPFAM" id="SSF48208">
    <property type="entry name" value="Six-hairpin glycosidases"/>
    <property type="match status" value="1"/>
</dbReference>
<feature type="region of interest" description="Disordered" evidence="1">
    <location>
        <begin position="34"/>
        <end position="53"/>
    </location>
</feature>
<dbReference type="Gene3D" id="1.20.1610.10">
    <property type="entry name" value="alpha-1,2-mannosidases domains"/>
    <property type="match status" value="1"/>
</dbReference>
<dbReference type="Pfam" id="PF07971">
    <property type="entry name" value="Glyco_hydro_92"/>
    <property type="match status" value="1"/>
</dbReference>
<evidence type="ECO:0000256" key="1">
    <source>
        <dbReference type="SAM" id="MobiDB-lite"/>
    </source>
</evidence>
<evidence type="ECO:0000313" key="6">
    <source>
        <dbReference type="Proteomes" id="UP000593890"/>
    </source>
</evidence>
<dbReference type="InterPro" id="IPR008964">
    <property type="entry name" value="Invasin/intimin_cell_adhesion"/>
</dbReference>
<keyword evidence="6" id="KW-1185">Reference proteome</keyword>
<dbReference type="FunFam" id="3.30.2080.10:FF:000001">
    <property type="entry name" value="Alpha-1,2-mannosidase subfamily"/>
    <property type="match status" value="1"/>
</dbReference>
<evidence type="ECO:0000256" key="3">
    <source>
        <dbReference type="SAM" id="SignalP"/>
    </source>
</evidence>
<dbReference type="InterPro" id="IPR005887">
    <property type="entry name" value="GH92_a_mannosidase_put"/>
</dbReference>
<dbReference type="SUPFAM" id="SSF49373">
    <property type="entry name" value="Invasin/intimin cell-adhesion fragments"/>
    <property type="match status" value="2"/>
</dbReference>
<dbReference type="SMART" id="SM00635">
    <property type="entry name" value="BID_2"/>
    <property type="match status" value="2"/>
</dbReference>
<keyword evidence="2" id="KW-0812">Transmembrane</keyword>
<dbReference type="InterPro" id="IPR003343">
    <property type="entry name" value="Big_2"/>
</dbReference>
<dbReference type="Pfam" id="PF17678">
    <property type="entry name" value="Glyco_hydro_92N"/>
    <property type="match status" value="1"/>
</dbReference>
<dbReference type="GO" id="GO:0005975">
    <property type="term" value="P:carbohydrate metabolic process"/>
    <property type="evidence" value="ECO:0007669"/>
    <property type="project" value="InterPro"/>
</dbReference>
<feature type="region of interest" description="Disordered" evidence="1">
    <location>
        <begin position="523"/>
        <end position="549"/>
    </location>
</feature>
<dbReference type="EMBL" id="AP023321">
    <property type="protein sequence ID" value="BCI60578.1"/>
    <property type="molecule type" value="Genomic_DNA"/>
</dbReference>
<sequence>MSFLLSITCILSLCLSTVSATSLDDTSPQEIHFETSFESEDPSPLESKLDGDRSKNVEAVSDVGRLEGDVTHLVCSDTIWGSQDFKAEEGKHNLFDYSTSSKFLTSVKPSESEPVEVGFELEQPAAVQTYLIASGTDEPSRDPSAWTFFGSQDKETWVELDKQQGVTFSSREEKKTFSFSNATAYRYYKIVVTQNCGAPMTQFSELQLASQMVEPAVDLTSLLDPDSVEAPDPVNDIDVISNLFDYNTNSKYVTSTVGTAEQPLTLSFRLKKACETTEYIIASGNDEDGRDPLSWTLYGSSDGADWKVIDKQKNVTFNNRQQKLTFAIAQPGTYQWFKLEIVGNHGAPMTQFSEVQMRGVLPGCATPYIDMSTLDGDPDFNENEGKDKLFDFDTGSKYVTSTIPVDGKTVSVSFALTKPFVIDTYIMGSGPDMPNRNPMDWTLYGSNDGDQWDELDSREGETFRIERDLRSFSFENHTAYQQYKLVISKINGATDVTQFSELHLLGTPADGKEAQVSQAQMTVQAKDGQDMESSPMKTRKSRGPSEAYSNLTSTGWTGWSALEVKGRHMGDEEAYCYNVIYDGLSIPVTQNTNLSYVFFPALDDPDGYDFDFTSQHMAVDLKFSDGTYLSELGARDQYGAIVSPMEQGEADILSYMQWNHIYSNIGSVAQGKTIEQILIGYHKADNPQKDTVFLGYFDDIKIETQPPIEYDHLSDYVNILRGTNNTWSYSRGITTPLVTMPHGFNSIAPATDSKNTTPYVYQLAGSKTVLRHMTITHAASPWLGDWGTWQFMPNTDIDYDSVTTGTDINADRRASTFTHEKEEAKAHYYSVTFEEGTPASNVTMEVTPTSHAMYTRFTFPEDSQNRNLIFDCEWADGGLTFHGDGSFTAYSDHVYGHGEYSPGRANGATRMYIYGVIDQPYEAAKAVDTKMGIIKFGSDTNTVTMKLATSFISEEQAKHNLELEIAENDTFDSTFQKAQAEWDNQLGVIQVEGASFDQKTTLYSGLYRMFAYPTLYSENAGTNEQEEWVYSSPYHSQPTEPVVTSGKMYTINGFWDTYRSAWPAYSLFTPTMAGEMIDGLLEHYKDSGWVSRWVAPGAINCMLGTHADAIFGDAMAKGIQFDYEAAFDASLKNSAVVSDNLDKGGRIQTATSVFRGYVSRDVHESFSWGMEDTINDYNISKMAEILGKTDEAVYYKNRALNYVNYFNEDLGWYMGRNSDGTFRVNSMDEFDPSAWHEKSGYDYCESNAWNMSFTAVQDIQGMINLYGGKEAALKRLDDLFSEDMRGKDVGQREMREVRLGQYNHTNEPSMSITHLYNYLGQPYRTQELTRDVIARCYTGNTIGQGYLGDEDNGAASAWYVFNALGFYPASVGTAEYSITSPLYTKATIRLENGKQLVINAPENSRENVYIQNVKFNGEDYDKVYFTHDQLTAGGVIDFEMGSTPSNWGTGSDAVPSSITSGDAKPKPLADIIPSDVTVASTIEEDKATVVCGTSDETRYLFDNSSDSAGSLKGQNKEIVFYTPEEKVVSMYTLTSDADTSNMPHSFALYGSMDGQEWVLLDSREDQTFQWGKYTRPYALDESKQSPYKYFKFQFDEERDLRLAEIELIGSEAIPEIKVDPSETQLEAGQTTQLTATVTPADAGTIVWRSSDETVATVDENGMVTALKAGEATITASLDTDPSIQSSCIVTVEDKPVIIPEIKVDPSETQLEAGQTTQLTATVTPADAGTIVWRSSDETVATVDENGMVTALKAGEVTITASLDTDPNVFDRCVVTVVEKPVAVDKAKLEELYQAHKDKQKGDYTDETWTAFTEALEQAKDVLEDPSASQDDVDNAYEALLDAISELKEEIPPISSSPEEGSSSEPSQSTGSGSSGTDSPNTDATSSPLPILLLLAASAGVMICVYLKQKTAVK</sequence>
<evidence type="ECO:0000313" key="5">
    <source>
        <dbReference type="EMBL" id="BCI60578.1"/>
    </source>
</evidence>
<accession>A0A7I8D1A2</accession>
<dbReference type="GO" id="GO:0000224">
    <property type="term" value="F:peptide-N4-(N-acetyl-beta-glucosaminyl)asparagine amidase activity"/>
    <property type="evidence" value="ECO:0007669"/>
    <property type="project" value="TreeGrafter"/>
</dbReference>
<feature type="chain" id="PRO_5031091278" description="BIG2 domain-containing protein" evidence="3">
    <location>
        <begin position="21"/>
        <end position="1913"/>
    </location>
</feature>
<dbReference type="InterPro" id="IPR008928">
    <property type="entry name" value="6-hairpin_glycosidase_sf"/>
</dbReference>
<reference evidence="6" key="1">
    <citation type="submission" date="2020-07" db="EMBL/GenBank/DDBJ databases">
        <title>Complete genome sequencing of Clostridia bacterium strain 12CBH8.</title>
        <authorList>
            <person name="Sakamoto M."/>
            <person name="Murakami T."/>
            <person name="Mori H."/>
        </authorList>
    </citation>
    <scope>NUCLEOTIDE SEQUENCE [LARGE SCALE GENOMIC DNA]</scope>
    <source>
        <strain evidence="6">12CBH8</strain>
    </source>
</reference>
<dbReference type="PANTHER" id="PTHR12143:SF43">
    <property type="entry name" value="PUTATIVE-RELATED"/>
    <property type="match status" value="1"/>
</dbReference>
<dbReference type="Gene3D" id="2.60.40.1080">
    <property type="match status" value="2"/>
</dbReference>
<dbReference type="Gene3D" id="2.70.98.10">
    <property type="match status" value="1"/>
</dbReference>
<feature type="domain" description="BIG2" evidence="4">
    <location>
        <begin position="1697"/>
        <end position="1774"/>
    </location>
</feature>
<dbReference type="Proteomes" id="UP000593890">
    <property type="component" value="Chromosome"/>
</dbReference>
<feature type="signal peptide" evidence="3">
    <location>
        <begin position="1"/>
        <end position="20"/>
    </location>
</feature>
<proteinExistence type="predicted"/>
<dbReference type="InterPro" id="IPR041371">
    <property type="entry name" value="GH92_N"/>
</dbReference>
<dbReference type="Gene3D" id="1.20.1270.70">
    <property type="entry name" value="Designed single chain three-helix bundle"/>
    <property type="match status" value="1"/>
</dbReference>
<dbReference type="InterPro" id="IPR050883">
    <property type="entry name" value="PNGase"/>
</dbReference>
<organism evidence="5 6">
    <name type="scientific">Solibaculum mannosilyticum</name>
    <dbReference type="NCBI Taxonomy" id="2780922"/>
    <lineage>
        <taxon>Bacteria</taxon>
        <taxon>Bacillati</taxon>
        <taxon>Bacillota</taxon>
        <taxon>Clostridia</taxon>
        <taxon>Eubacteriales</taxon>
        <taxon>Oscillospiraceae</taxon>
        <taxon>Solibaculum</taxon>
    </lineage>
</organism>
<feature type="region of interest" description="Disordered" evidence="1">
    <location>
        <begin position="1851"/>
        <end position="1886"/>
    </location>
</feature>
<dbReference type="GO" id="GO:0005829">
    <property type="term" value="C:cytosol"/>
    <property type="evidence" value="ECO:0007669"/>
    <property type="project" value="TreeGrafter"/>
</dbReference>
<dbReference type="InterPro" id="IPR008979">
    <property type="entry name" value="Galactose-bd-like_sf"/>
</dbReference>
<keyword evidence="2" id="KW-1133">Transmembrane helix</keyword>
<dbReference type="Gene3D" id="1.20.1050.60">
    <property type="entry name" value="alpha-1,2-mannosidase"/>
    <property type="match status" value="1"/>
</dbReference>
<dbReference type="Pfam" id="PF07554">
    <property type="entry name" value="FIVAR"/>
    <property type="match status" value="1"/>
</dbReference>